<feature type="domain" description="HYR" evidence="3">
    <location>
        <begin position="578"/>
        <end position="672"/>
    </location>
</feature>
<dbReference type="InterPro" id="IPR050708">
    <property type="entry name" value="T6SS_VgrG/RHS"/>
</dbReference>
<feature type="region of interest" description="Disordered" evidence="2">
    <location>
        <begin position="583"/>
        <end position="607"/>
    </location>
</feature>
<evidence type="ECO:0000256" key="1">
    <source>
        <dbReference type="ARBA" id="ARBA00022737"/>
    </source>
</evidence>
<evidence type="ECO:0000313" key="4">
    <source>
        <dbReference type="EMBL" id="MCU7376848.1"/>
    </source>
</evidence>
<dbReference type="NCBIfam" id="TIGR03696">
    <property type="entry name" value="Rhs_assc_core"/>
    <property type="match status" value="1"/>
</dbReference>
<reference evidence="5" key="1">
    <citation type="submission" date="2022-09" db="EMBL/GenBank/DDBJ databases">
        <title>Culturomic study of gut microbiota in children with autism spectrum disorder.</title>
        <authorList>
            <person name="Efimov B.A."/>
            <person name="Chaplin A.V."/>
            <person name="Sokolova S.R."/>
            <person name="Pikina A.P."/>
            <person name="Korzhanova M."/>
            <person name="Belova V."/>
            <person name="Korostin D."/>
        </authorList>
    </citation>
    <scope>NUCLEOTIDE SEQUENCE</scope>
    <source>
        <strain evidence="5">ASD5510</strain>
    </source>
</reference>
<accession>A0A9J6QTG0</accession>
<evidence type="ECO:0000259" key="3">
    <source>
        <dbReference type="PROSITE" id="PS50825"/>
    </source>
</evidence>
<dbReference type="EMBL" id="JAOSHN010000001">
    <property type="protein sequence ID" value="MCU7376848.1"/>
    <property type="molecule type" value="Genomic_DNA"/>
</dbReference>
<dbReference type="InterPro" id="IPR045351">
    <property type="entry name" value="DUF6531"/>
</dbReference>
<dbReference type="Pfam" id="PF05593">
    <property type="entry name" value="RHS_repeat"/>
    <property type="match status" value="1"/>
</dbReference>
<dbReference type="NCBIfam" id="TIGR01643">
    <property type="entry name" value="YD_repeat_2x"/>
    <property type="match status" value="1"/>
</dbReference>
<dbReference type="EMBL" id="JAOSHN010000005">
    <property type="protein sequence ID" value="MCU7379397.1"/>
    <property type="molecule type" value="Genomic_DNA"/>
</dbReference>
<comment type="caution">
    <text evidence="5">The sequence shown here is derived from an EMBL/GenBank/DDBJ whole genome shotgun (WGS) entry which is preliminary data.</text>
</comment>
<dbReference type="PANTHER" id="PTHR32305:SF15">
    <property type="entry name" value="PROTEIN RHSA-RELATED"/>
    <property type="match status" value="1"/>
</dbReference>
<dbReference type="InterPro" id="IPR056823">
    <property type="entry name" value="TEN-like_YD-shell"/>
</dbReference>
<dbReference type="InterPro" id="IPR022385">
    <property type="entry name" value="Rhs_assc_core"/>
</dbReference>
<dbReference type="Proteomes" id="UP001065549">
    <property type="component" value="Unassembled WGS sequence"/>
</dbReference>
<dbReference type="Gene3D" id="2.180.10.10">
    <property type="entry name" value="RHS repeat-associated core"/>
    <property type="match status" value="3"/>
</dbReference>
<dbReference type="NCBIfam" id="NF033679">
    <property type="entry name" value="DNRLRE_dom"/>
    <property type="match status" value="1"/>
</dbReference>
<feature type="region of interest" description="Disordered" evidence="2">
    <location>
        <begin position="34"/>
        <end position="61"/>
    </location>
</feature>
<dbReference type="PROSITE" id="PS50825">
    <property type="entry name" value="HYR"/>
    <property type="match status" value="1"/>
</dbReference>
<dbReference type="InterPro" id="IPR006530">
    <property type="entry name" value="YD"/>
</dbReference>
<keyword evidence="1" id="KW-0677">Repeat</keyword>
<proteinExistence type="predicted"/>
<feature type="compositionally biased region" description="Polar residues" evidence="2">
    <location>
        <begin position="588"/>
        <end position="607"/>
    </location>
</feature>
<dbReference type="Pfam" id="PF20148">
    <property type="entry name" value="DUF6531"/>
    <property type="match status" value="1"/>
</dbReference>
<dbReference type="InterPro" id="IPR003410">
    <property type="entry name" value="HYR_dom"/>
</dbReference>
<name>A0A9J6QTG0_9FIRM</name>
<dbReference type="Pfam" id="PF25023">
    <property type="entry name" value="TEN_YD-shell"/>
    <property type="match status" value="1"/>
</dbReference>
<keyword evidence="6" id="KW-1185">Reference proteome</keyword>
<evidence type="ECO:0000313" key="6">
    <source>
        <dbReference type="Proteomes" id="UP001065549"/>
    </source>
</evidence>
<gene>
    <name evidence="4" type="ORF">OBO34_00605</name>
    <name evidence="5" type="ORF">OBO34_13700</name>
</gene>
<dbReference type="RefSeq" id="WP_253020461.1">
    <property type="nucleotide sequence ID" value="NZ_JAOSHN010000001.1"/>
</dbReference>
<organism evidence="5 6">
    <name type="scientific">Hominibacterium faecale</name>
    <dbReference type="NCBI Taxonomy" id="2839743"/>
    <lineage>
        <taxon>Bacteria</taxon>
        <taxon>Bacillati</taxon>
        <taxon>Bacillota</taxon>
        <taxon>Clostridia</taxon>
        <taxon>Peptostreptococcales</taxon>
        <taxon>Anaerovoracaceae</taxon>
        <taxon>Hominibacterium</taxon>
    </lineage>
</organism>
<protein>
    <submittedName>
        <fullName evidence="5">DNRLRE domain-containing protein</fullName>
    </submittedName>
</protein>
<evidence type="ECO:0000256" key="2">
    <source>
        <dbReference type="SAM" id="MobiDB-lite"/>
    </source>
</evidence>
<sequence length="3024" mass="336581">METKRSYKALAWILSICLVITLIPELGFAASTGAGSAKTPAISPDEVTEENVVESKKTTDTTTYDLGGGQEMTVFHGGEVRYENEKGELVDYDPSLVKIQDGEKTDQDQNLDEYAYENKEGDKKQYIPQTLSEKTPILMEYKDYRIGFAPTDKTLKQSGAGKEPVEIKKEKIPTTYEQEEKLPINAVYGDQEATLTYTSGEHGIKETLTLEKKPENNVFQYRLQLKGMTARKNVTDQGITLYDQESGDIVGDISAPWMNDASGDAFSEAITYQLKKDGDKEGQYLLSMTIDEAYLSDPQRQYPVTVDPSTTWRGSSKVKDAYIISGSYKNTNFYESGTKVMPAGKNSTGTHRTCIQFTDIKKTIKGCTVTSAKLTVYETGTGASKQKVGAHRIKESWSPGSVTWTKRPSFVSTAYSTITTKKTAKTAHTFNLLSYGQSLANDSIPSYGIILNNNTASPSYACFYGSRHATSGYRPKLVVTHYKVPNAPSVSLSTSGSNTGTGLSFSHSGMDMTDVKSVQYKIQRYNGSAYADYTSGAANQTGSTGLPALPDGIYRVLVWGVNKGDAAGSAGYSGSLTVDKTPPALTLSGPSTTAQAPSGSKSPKITWSASDTNLSTVQYSVDGGAYSSGSLNASGTQELKTFETSGSHTITMKATDRYGNSTTRSFTYYLDIDKPSIGSVGVKTKEKETLGTDWTTDADPVIRFDGITDNIALTQTSIQYAITRGEALPKEEEYHAIAFETISSGIPFEGTFRLTKEEQAMKSDAFLIHLRVKDTAGNSEVKTLAFNRDNEAPTAKLKVMAHSGSAAITEVAGTVTIAAELSGTGSPLKEAKLNLYRITKTTDEAGQEIEKEEYVNTLEEDITQATSLEWNTTALENGDYRLKAAVKDSSDLEGSGTYDIKIANPQGGPIITAKPIRENPLQAAWKFDESGIKIKGMEYLLPGDTEWTKVPDSAKESGQFTITLPKEGSYDIQFRAIDTAGVPTKVTTQTCIYDQTAPTAQIKSFARGRIKGTASDALLAEWKIFCKEADQPDEAYTEKLKGTQEVKDGELGILDLTDSYFKTGQRYALKLVVTDQAGNQSQALKEIYKPADETCIQVKEAKFAIKRPPWYTDYATSSFTIAAQTEKLELKEVEKDFLSSGEITWYLDNQKAGTGAALAKDFSTYEEGKDHRILAVHKNEKGEYAYSRSITKNDLIKPVSFGQTAAVTQEQTVQINKDAASLRLAAETESESGQAISYQIRVGDGTYMDMEPGKTYQISQLTSGQAYAGTFTIKASAQTETVFPEGSLELDTLEGESFNVSVLAGYIPKTASVKHRLNDRVYLYWDNSLPDGDTSLSYNVYHSADKDFVPAKENLAAENVQAGYYSEINVNYGGNYYYRITAVKRDANGKILSESMPSKVYGGRILDYDEHTKRLGLQEYWQYEEFNNPVGSGSIEKSSGNFVYQQTDASLPNEKLEVELTRTYNSQSSEKSAFGLGWNHNYDLELLNVYDKETHSFDNVVFKDSSGSIFRFIKNSQDPNTYISSQGAYITMKKEIKTEDVQIQEKKAGASGENQMKTVQVASQYTVRTKDNQEYRFNGGGQLVYLTEPNGNFLLFEYQEKTGMLENIITNRNLTMHFDYNSTDPNADMLLVDKVTLPDGGTRAYTYKESGEDRLLTQVKATGSDGKEVVYEYGYDKADTPNVNEIKDAEGNAYLLTYDAEKVTETQYPNKDKLLFEYEAAANGAGRTVTKKLADKRALLGYREVGSQTDRFNQKGYCVESTDVNGNSTTFDYKDGICISSSWKTDSAYVAEDGAIKNRGETERHELTELGERRNTTKEVSEDGSISTYVYYADTSDLDIQDLVSHVWTLNQDQDLEEDDYYEYDEFGNEIEDYDDFEDITTLSDYDDDGELLSEIEYYVGDLDYDVDMDEGVLKEVVRTTTYAYAYDDAGNKMETVTEISGDKKTETITKYDRMGNETSVSIRSGAADKTLGEADLDSETATEYDGLGQEVKVTAKDGNRTTVTENTYDKNGTLTKETVTTTEKERTDRVTTTYTYDAMNNLTSKTTDDNGQAQTVTTTRDYEDIQVHNSTGSGTRTVKNAYTVKEVDQQTNTPLSQTWQDNMGNTVREYKGGLYTDTLYDKYGKAIGTYEAGKKPDAKDGLLTLNIFNENGHQTDTITAPETREDGFYVGPDSIRQSTEYSAAGKEVASIDALGNRTTYGYDKKGELNKVTLPDGTSTRYETKEAYVNGDLETQMTTTDAKNQVSLTRTNGSGEQLEIKDLYTEGDTDKSIWTKYKYDEKGRLEKEYQSKGNYKLYYYDAGDRIKEIGYYEKEDGTEKQTLKTTYDYDVSGNVTKMCDYTVSGSKETLSRYTAYTYDKQKRLAAYAECDGPDVPSQETLDKHKVSYTYDKDGLVTDIDYAFAQDGITGLRYHYDTNKWLTSISAKGGLLDKTLREYTYDDFGRVSKMVDHYGFADGGNGTITRNYTYDPLGRVTAMTYTDSKDGDQAKETYAYAYDKNSNVTEEKIVSRYAMESGKGIDCTKTYTYDNVGRLVTSNVVNKAEGTAENKNAEYTYDKVGNRKTEKVGDETTTYDYNGLNQLTASETMKSGETAAASKKAYTYDRNGNQISQSDSVTGESAALTYDAAGRLSKYEAKKDNAVVVTQENRYNGNGQRIQKKETQGSQAKTRNYYYQSGTVLYTSDDGGKLTSLNLMGSEGNVIATQRKGEGSPAWYLYNKDIRESTFSMINSSGELAAAYEYDEFGNTTVRAGESFDNEICYTGQVYDQSTGLYYYNARYYDPEDGRFLTQDTYRGEEMEPGTWNLYTYCANDPVNLVDPSGNAWETVLDVASIGWSVKELAKKPSWTNVGYLAWDIGATFLPFVPGSYVAKAARKVRGTKIATKIAGKIPTSVRDLQKKELLTVGKYNAMVKLMRRCYRRSSIEIHHIIEKRFRPIFKIRPEYWPAVAMSKPVHRTITNRFRKAHPYNYRGSKYHYDLTKKKMQNIVKTVYRDMSILRTVALKQIDKHYSKMSENPLYNKKGRR</sequence>
<dbReference type="PANTHER" id="PTHR32305">
    <property type="match status" value="1"/>
</dbReference>
<dbReference type="InterPro" id="IPR031325">
    <property type="entry name" value="RHS_repeat"/>
</dbReference>
<evidence type="ECO:0000313" key="5">
    <source>
        <dbReference type="EMBL" id="MCU7379397.1"/>
    </source>
</evidence>